<organism evidence="1 2">
    <name type="scientific">Terrabacter terrae</name>
    <dbReference type="NCBI Taxonomy" id="318434"/>
    <lineage>
        <taxon>Bacteria</taxon>
        <taxon>Bacillati</taxon>
        <taxon>Actinomycetota</taxon>
        <taxon>Actinomycetes</taxon>
        <taxon>Micrococcales</taxon>
        <taxon>Intrasporangiaceae</taxon>
        <taxon>Terrabacter</taxon>
    </lineage>
</organism>
<protein>
    <recommendedName>
        <fullName evidence="3">Endonuclease/exonuclease/phosphatase domain-containing protein</fullName>
    </recommendedName>
</protein>
<sequence length="239" mass="25528">MRVLQMNLCNSGRAACYTGRAVSMAVALVRQHRPQMISVNEVCRDDLGVLEGAMSPTFPAGTVASAFAPARDRQSQTPVRCKDGQEFGDGLLVVVPSPAVGSRSYSGVYPVQDAGDTEERVWVCIDVARRFSACTTHTSSTNRTVALEQCRYLLGSVTSRISRAHASDPIIVSADLNLAARGSPSSQSCLPSGYQRLDDAALQDVMVSPGVRVGSHLAMDMQGTTDHPGLLVDLVLPHR</sequence>
<dbReference type="Proteomes" id="UP001501285">
    <property type="component" value="Unassembled WGS sequence"/>
</dbReference>
<proteinExistence type="predicted"/>
<dbReference type="SUPFAM" id="SSF56219">
    <property type="entry name" value="DNase I-like"/>
    <property type="match status" value="1"/>
</dbReference>
<gene>
    <name evidence="1" type="ORF">GCM10009740_32020</name>
</gene>
<comment type="caution">
    <text evidence="1">The sequence shown here is derived from an EMBL/GenBank/DDBJ whole genome shotgun (WGS) entry which is preliminary data.</text>
</comment>
<dbReference type="InterPro" id="IPR036691">
    <property type="entry name" value="Endo/exonu/phosph_ase_sf"/>
</dbReference>
<reference evidence="1 2" key="1">
    <citation type="journal article" date="2019" name="Int. J. Syst. Evol. Microbiol.">
        <title>The Global Catalogue of Microorganisms (GCM) 10K type strain sequencing project: providing services to taxonomists for standard genome sequencing and annotation.</title>
        <authorList>
            <consortium name="The Broad Institute Genomics Platform"/>
            <consortium name="The Broad Institute Genome Sequencing Center for Infectious Disease"/>
            <person name="Wu L."/>
            <person name="Ma J."/>
        </authorList>
    </citation>
    <scope>NUCLEOTIDE SEQUENCE [LARGE SCALE GENOMIC DNA]</scope>
    <source>
        <strain evidence="1 2">JCM 14283</strain>
    </source>
</reference>
<accession>A0ABN2UIJ7</accession>
<dbReference type="EMBL" id="BAAANB010000021">
    <property type="protein sequence ID" value="GAA2037687.1"/>
    <property type="molecule type" value="Genomic_DNA"/>
</dbReference>
<dbReference type="Gene3D" id="3.60.10.10">
    <property type="entry name" value="Endonuclease/exonuclease/phosphatase"/>
    <property type="match status" value="1"/>
</dbReference>
<keyword evidence="2" id="KW-1185">Reference proteome</keyword>
<evidence type="ECO:0000313" key="2">
    <source>
        <dbReference type="Proteomes" id="UP001501285"/>
    </source>
</evidence>
<evidence type="ECO:0008006" key="3">
    <source>
        <dbReference type="Google" id="ProtNLM"/>
    </source>
</evidence>
<name>A0ABN2UIJ7_9MICO</name>
<evidence type="ECO:0000313" key="1">
    <source>
        <dbReference type="EMBL" id="GAA2037687.1"/>
    </source>
</evidence>
<dbReference type="RefSeq" id="WP_343993132.1">
    <property type="nucleotide sequence ID" value="NZ_BAAANB010000021.1"/>
</dbReference>